<dbReference type="EMBL" id="KQ964301">
    <property type="protein sequence ID" value="KXJ85031.1"/>
    <property type="molecule type" value="Genomic_DNA"/>
</dbReference>
<dbReference type="InParanoid" id="A0A136IJA4"/>
<dbReference type="OrthoDB" id="10642470at2759"/>
<dbReference type="AlphaFoldDB" id="A0A136IJA4"/>
<protein>
    <submittedName>
        <fullName evidence="1">Uncharacterized protein</fullName>
    </submittedName>
</protein>
<evidence type="ECO:0000313" key="2">
    <source>
        <dbReference type="Proteomes" id="UP000070501"/>
    </source>
</evidence>
<feature type="non-terminal residue" evidence="1">
    <location>
        <position position="69"/>
    </location>
</feature>
<organism evidence="1 2">
    <name type="scientific">Microdochium bolleyi</name>
    <dbReference type="NCBI Taxonomy" id="196109"/>
    <lineage>
        <taxon>Eukaryota</taxon>
        <taxon>Fungi</taxon>
        <taxon>Dikarya</taxon>
        <taxon>Ascomycota</taxon>
        <taxon>Pezizomycotina</taxon>
        <taxon>Sordariomycetes</taxon>
        <taxon>Xylariomycetidae</taxon>
        <taxon>Xylariales</taxon>
        <taxon>Microdochiaceae</taxon>
        <taxon>Microdochium</taxon>
    </lineage>
</organism>
<dbReference type="Proteomes" id="UP000070501">
    <property type="component" value="Unassembled WGS sequence"/>
</dbReference>
<accession>A0A136IJA4</accession>
<proteinExistence type="predicted"/>
<sequence>MRSSTRMAQPDPHHTLSQIGVIGMSAVGKTRFSEWLESSCSGTVADVNLVEYSPTYRHTYKRLPGHSID</sequence>
<keyword evidence="2" id="KW-1185">Reference proteome</keyword>
<gene>
    <name evidence="1" type="ORF">Micbo1qcDRAFT_169732</name>
</gene>
<evidence type="ECO:0000313" key="1">
    <source>
        <dbReference type="EMBL" id="KXJ85031.1"/>
    </source>
</evidence>
<reference evidence="2" key="1">
    <citation type="submission" date="2016-02" db="EMBL/GenBank/DDBJ databases">
        <title>Draft genome sequence of Microdochium bolleyi, a fungal endophyte of beachgrass.</title>
        <authorList>
            <consortium name="DOE Joint Genome Institute"/>
            <person name="David A.S."/>
            <person name="May G."/>
            <person name="Haridas S."/>
            <person name="Lim J."/>
            <person name="Wang M."/>
            <person name="Labutti K."/>
            <person name="Lipzen A."/>
            <person name="Barry K."/>
            <person name="Grigoriev I.V."/>
        </authorList>
    </citation>
    <scope>NUCLEOTIDE SEQUENCE [LARGE SCALE GENOMIC DNA]</scope>
    <source>
        <strain evidence="2">J235TASD1</strain>
    </source>
</reference>
<name>A0A136IJA4_9PEZI</name>